<evidence type="ECO:0000256" key="1">
    <source>
        <dbReference type="ARBA" id="ARBA00008725"/>
    </source>
</evidence>
<dbReference type="NCBIfam" id="TIGR02136">
    <property type="entry name" value="ptsS_2"/>
    <property type="match status" value="1"/>
</dbReference>
<dbReference type="PROSITE" id="PS51257">
    <property type="entry name" value="PROKAR_LIPOPROTEIN"/>
    <property type="match status" value="1"/>
</dbReference>
<keyword evidence="3 4" id="KW-0732">Signal</keyword>
<keyword evidence="2 4" id="KW-0813">Transport</keyword>
<keyword evidence="4" id="KW-0592">Phosphate transport</keyword>
<comment type="function">
    <text evidence="4">Involved in the system for phosphate transport across the cytoplasmic membrane.</text>
</comment>
<protein>
    <recommendedName>
        <fullName evidence="4">Phosphate-binding protein</fullName>
    </recommendedName>
</protein>
<feature type="chain" id="PRO_5044993607" description="Phosphate-binding protein" evidence="4">
    <location>
        <begin position="23"/>
        <end position="315"/>
    </location>
</feature>
<comment type="caution">
    <text evidence="7">The sequence shown here is derived from an EMBL/GenBank/DDBJ whole genome shotgun (WGS) entry which is preliminary data.</text>
</comment>
<dbReference type="RefSeq" id="WP_322597540.1">
    <property type="nucleotide sequence ID" value="NZ_BAAAPT010000001.1"/>
</dbReference>
<dbReference type="Proteomes" id="UP001291912">
    <property type="component" value="Unassembled WGS sequence"/>
</dbReference>
<dbReference type="EMBL" id="JAWJYN010000001">
    <property type="protein sequence ID" value="MDZ8161325.1"/>
    <property type="molecule type" value="Genomic_DNA"/>
</dbReference>
<feature type="signal peptide" evidence="4">
    <location>
        <begin position="1"/>
        <end position="22"/>
    </location>
</feature>
<gene>
    <name evidence="7" type="ORF">R2Q92_05700</name>
</gene>
<proteinExistence type="inferred from homology"/>
<evidence type="ECO:0000256" key="2">
    <source>
        <dbReference type="ARBA" id="ARBA00022448"/>
    </source>
</evidence>
<evidence type="ECO:0000256" key="5">
    <source>
        <dbReference type="SAM" id="MobiDB-lite"/>
    </source>
</evidence>
<dbReference type="InterPro" id="IPR050811">
    <property type="entry name" value="Phosphate_ABC_transporter"/>
</dbReference>
<comment type="similarity">
    <text evidence="1 4">Belongs to the PstS family.</text>
</comment>
<evidence type="ECO:0000259" key="6">
    <source>
        <dbReference type="Pfam" id="PF12849"/>
    </source>
</evidence>
<evidence type="ECO:0000313" key="7">
    <source>
        <dbReference type="EMBL" id="MDZ8161325.1"/>
    </source>
</evidence>
<evidence type="ECO:0000256" key="4">
    <source>
        <dbReference type="RuleBase" id="RU367119"/>
    </source>
</evidence>
<reference evidence="7 8" key="1">
    <citation type="submission" date="2023-10" db="EMBL/GenBank/DDBJ databases">
        <title>Microbacterium xanthum sp. nov., isolated from seaweed.</title>
        <authorList>
            <person name="Lee S.D."/>
        </authorList>
    </citation>
    <scope>NUCLEOTIDE SEQUENCE [LARGE SCALE GENOMIC DNA]</scope>
    <source>
        <strain evidence="7 8">KCTC 19124</strain>
    </source>
</reference>
<dbReference type="PANTHER" id="PTHR30570:SF1">
    <property type="entry name" value="PHOSPHATE-BINDING PROTEIN PSTS"/>
    <property type="match status" value="1"/>
</dbReference>
<organism evidence="7 8">
    <name type="scientific">Microbacterium aquimaris</name>
    <dbReference type="NCBI Taxonomy" id="459816"/>
    <lineage>
        <taxon>Bacteria</taxon>
        <taxon>Bacillati</taxon>
        <taxon>Actinomycetota</taxon>
        <taxon>Actinomycetes</taxon>
        <taxon>Micrococcales</taxon>
        <taxon>Microbacteriaceae</taxon>
        <taxon>Microbacterium</taxon>
    </lineage>
</organism>
<dbReference type="PANTHER" id="PTHR30570">
    <property type="entry name" value="PERIPLASMIC PHOSPHATE BINDING COMPONENT OF PHOSPHATE ABC TRANSPORTER"/>
    <property type="match status" value="1"/>
</dbReference>
<feature type="domain" description="PBP" evidence="6">
    <location>
        <begin position="32"/>
        <end position="285"/>
    </location>
</feature>
<name>A0ABU5N5N9_9MICO</name>
<feature type="region of interest" description="Disordered" evidence="5">
    <location>
        <begin position="26"/>
        <end position="48"/>
    </location>
</feature>
<dbReference type="InterPro" id="IPR024370">
    <property type="entry name" value="PBP_domain"/>
</dbReference>
<dbReference type="InterPro" id="IPR011862">
    <property type="entry name" value="Phos-bd"/>
</dbReference>
<accession>A0ABU5N5N9</accession>
<sequence length="315" mass="32621">MKKTTASAALATLTMAALSLSACGGQETGTTTSADGGLSGSVTTDGSSTVAPLTEAAADLYRDEEPSVNVSVATSGTGGGFKAFCADETDISNASRPIKDEEAEECAANGVEYTEIIAANDGLSVILNPENDWATDLTVEQLQTIWAPESEGVVTSWADVDPSFPDVPLALFGAGTDSGTFDYFTEAINGESGAIRTDYSPSEDDNITIQGVAGDEGGIGFLGLSYVEENEGVIIAASVDGVYPSVETVQDGTYTPLGRPLFIYVNNASYTDNEAVKSFVDFYVASSLEVADLALFVPLTDDQITVAQEELASLG</sequence>
<dbReference type="SUPFAM" id="SSF53850">
    <property type="entry name" value="Periplasmic binding protein-like II"/>
    <property type="match status" value="1"/>
</dbReference>
<dbReference type="Gene3D" id="3.40.190.10">
    <property type="entry name" value="Periplasmic binding protein-like II"/>
    <property type="match status" value="2"/>
</dbReference>
<dbReference type="CDD" id="cd13654">
    <property type="entry name" value="PBP2_phosphate_like_2"/>
    <property type="match status" value="1"/>
</dbReference>
<keyword evidence="8" id="KW-1185">Reference proteome</keyword>
<evidence type="ECO:0000313" key="8">
    <source>
        <dbReference type="Proteomes" id="UP001291912"/>
    </source>
</evidence>
<dbReference type="Pfam" id="PF12849">
    <property type="entry name" value="PBP_like_2"/>
    <property type="match status" value="1"/>
</dbReference>
<evidence type="ECO:0000256" key="3">
    <source>
        <dbReference type="ARBA" id="ARBA00022729"/>
    </source>
</evidence>